<dbReference type="EMBL" id="GIDH01000402">
    <property type="protein sequence ID" value="NOV52345.1"/>
    <property type="molecule type" value="Transcribed_RNA"/>
</dbReference>
<evidence type="ECO:0000256" key="1">
    <source>
        <dbReference type="SAM" id="Phobius"/>
    </source>
</evidence>
<proteinExistence type="predicted"/>
<organism evidence="2">
    <name type="scientific">Amblyomma tuberculatum</name>
    <dbReference type="NCBI Taxonomy" id="48802"/>
    <lineage>
        <taxon>Eukaryota</taxon>
        <taxon>Metazoa</taxon>
        <taxon>Ecdysozoa</taxon>
        <taxon>Arthropoda</taxon>
        <taxon>Chelicerata</taxon>
        <taxon>Arachnida</taxon>
        <taxon>Acari</taxon>
        <taxon>Parasitiformes</taxon>
        <taxon>Ixodida</taxon>
        <taxon>Ixodoidea</taxon>
        <taxon>Ixodidae</taxon>
        <taxon>Amblyomminae</taxon>
        <taxon>Amblyomma</taxon>
    </lineage>
</organism>
<keyword evidence="1" id="KW-1133">Transmembrane helix</keyword>
<sequence>MQHSSNGGGSDFLLLVLGNFIISSALYTFPAHTDQKLEMQQQLKLYFLCAVDWHSNQVRTEHEQQERWNYFINNKHTVPGKMQSFRGEARKKNEWWEGYLITTEKKH</sequence>
<accession>A0A6M2E191</accession>
<feature type="transmembrane region" description="Helical" evidence="1">
    <location>
        <begin position="12"/>
        <end position="29"/>
    </location>
</feature>
<dbReference type="AlphaFoldDB" id="A0A6M2E191"/>
<name>A0A6M2E191_9ACAR</name>
<reference evidence="2" key="1">
    <citation type="submission" date="2019-12" db="EMBL/GenBank/DDBJ databases">
        <title>The sialotranscriptome of the gopher-tortoise tick, Amblyomma tuberculatum.</title>
        <authorList>
            <person name="Karim S."/>
            <person name="Andersen J."/>
            <person name="Kumar D."/>
            <person name="Adamson S."/>
            <person name="Ennen J."/>
            <person name="Qualis C.P."/>
            <person name="Ribeiro J.M.C."/>
        </authorList>
    </citation>
    <scope>NUCLEOTIDE SEQUENCE</scope>
    <source>
        <strain evidence="2">Removed</strain>
        <tissue evidence="2">Salivary glands</tissue>
    </source>
</reference>
<keyword evidence="1" id="KW-0812">Transmembrane</keyword>
<keyword evidence="1" id="KW-0472">Membrane</keyword>
<evidence type="ECO:0000313" key="2">
    <source>
        <dbReference type="EMBL" id="NOV52345.1"/>
    </source>
</evidence>
<protein>
    <submittedName>
        <fullName evidence="2">Putative secreted protein</fullName>
    </submittedName>
</protein>